<dbReference type="Proteomes" id="UP000838412">
    <property type="component" value="Chromosome 1"/>
</dbReference>
<feature type="binding site" evidence="7">
    <location>
        <position position="394"/>
    </location>
    <ligand>
        <name>cyanocob(III)alamin</name>
        <dbReference type="ChEBI" id="CHEBI:17439"/>
    </ligand>
</feature>
<dbReference type="GO" id="GO:0006824">
    <property type="term" value="P:cobalt ion transport"/>
    <property type="evidence" value="ECO:0007669"/>
    <property type="project" value="UniProtKB-KW"/>
</dbReference>
<dbReference type="GO" id="GO:0005615">
    <property type="term" value="C:extracellular space"/>
    <property type="evidence" value="ECO:0007669"/>
    <property type="project" value="TreeGrafter"/>
</dbReference>
<evidence type="ECO:0000256" key="1">
    <source>
        <dbReference type="ARBA" id="ARBA00004613"/>
    </source>
</evidence>
<dbReference type="SUPFAM" id="SSF48239">
    <property type="entry name" value="Terpenoid cyclases/Protein prenyltransferases"/>
    <property type="match status" value="1"/>
</dbReference>
<dbReference type="InterPro" id="IPR051588">
    <property type="entry name" value="Cobalamin_Transport"/>
</dbReference>
<keyword evidence="5" id="KW-0732">Signal</keyword>
<name>A0A8J9YNR3_BRALA</name>
<dbReference type="Pfam" id="PF01122">
    <property type="entry name" value="Cobalamin_bind"/>
    <property type="match status" value="1"/>
</dbReference>
<sequence>MNCGPGGKPELHERLPNTRETDSRSRSERSVAGDFSGKDRNHHRGDTARMAARILLPVLLVLCLGAVATGLYERVCGMAPDLTTDKAFTTTTGESSQQLLSTTDVPMGIESRDDTEEILELFSSDAEPRKQSNEIPQQIPPDPSKRAAGWLIMMRNAAYGWADTPNAILALQLANDTWFNKQDLSSQLSVKQMQIELLSKIARRGFHLKDVPTGELSHYVLALTATCQNPRNFYGHNLLEAIDRALFHFPTAEFNNFYQFSQGVLAICGAGAPVKPRLIKDLAKGQQSDGGYPFGVDATAMAVLALSCVEKQRIHKHDKTEIKSVFGQAINYLRTQQRPDGSFGNQHNTGLAVQAMIAANLEPATWRCPDALTTLTRTQHQDGSFGQFFQTTVQVLPALAGKTYADVNRIMCEMAPIMDEDEESFLMTEYDLYDPDEEPNHYVSNMTVEYTIHSDFHPNVSASIEITVPSNTSFIDIMDLAAERDERFRYEAPHTKWGHYVSTIGEVREDHDEKRYWTIMLDPDISIDEGIDHFIPDDGDHVIFRYRKYD</sequence>
<accession>A0A8J9YNR3</accession>
<keyword evidence="10" id="KW-0812">Transmembrane</keyword>
<feature type="binding site" evidence="7">
    <location>
        <position position="549"/>
    </location>
    <ligand>
        <name>cyanocob(III)alamin</name>
        <dbReference type="ChEBI" id="CHEBI:17439"/>
    </ligand>
</feature>
<proteinExistence type="inferred from homology"/>
<feature type="binding site" evidence="7">
    <location>
        <begin position="500"/>
        <end position="501"/>
    </location>
    <ligand>
        <name>cyanocob(III)alamin</name>
        <dbReference type="ChEBI" id="CHEBI:17439"/>
    </ligand>
</feature>
<keyword evidence="6 7" id="KW-0170">Cobalt</keyword>
<evidence type="ECO:0000256" key="10">
    <source>
        <dbReference type="SAM" id="Phobius"/>
    </source>
</evidence>
<dbReference type="PANTHER" id="PTHR10559:SF18">
    <property type="entry name" value="TRANSCOBALAMIN II"/>
    <property type="match status" value="1"/>
</dbReference>
<evidence type="ECO:0000256" key="9">
    <source>
        <dbReference type="SAM" id="MobiDB-lite"/>
    </source>
</evidence>
<keyword evidence="10" id="KW-0472">Membrane</keyword>
<keyword evidence="3" id="KW-0171">Cobalt transport</keyword>
<reference evidence="11" key="1">
    <citation type="submission" date="2022-01" db="EMBL/GenBank/DDBJ databases">
        <authorList>
            <person name="Braso-Vives M."/>
        </authorList>
    </citation>
    <scope>NUCLEOTIDE SEQUENCE</scope>
</reference>
<evidence type="ECO:0000256" key="6">
    <source>
        <dbReference type="ARBA" id="ARBA00023285"/>
    </source>
</evidence>
<feature type="transmembrane region" description="Helical" evidence="10">
    <location>
        <begin position="50"/>
        <end position="72"/>
    </location>
</feature>
<evidence type="ECO:0000256" key="4">
    <source>
        <dbReference type="ARBA" id="ARBA00022525"/>
    </source>
</evidence>
<feature type="compositionally biased region" description="Basic and acidic residues" evidence="9">
    <location>
        <begin position="9"/>
        <end position="43"/>
    </location>
</feature>
<dbReference type="PANTHER" id="PTHR10559">
    <property type="entry name" value="TRANSCOBALAMIN-1/GASTRIC INTRINSIC FACTOR"/>
    <property type="match status" value="1"/>
</dbReference>
<dbReference type="Gene3D" id="2.170.130.30">
    <property type="match status" value="1"/>
</dbReference>
<keyword evidence="3" id="KW-0813">Transport</keyword>
<keyword evidence="12" id="KW-1185">Reference proteome</keyword>
<feature type="binding site" evidence="7">
    <location>
        <position position="297"/>
    </location>
    <ligand>
        <name>cyanocob(III)alamin</name>
        <dbReference type="ChEBI" id="CHEBI:17439"/>
    </ligand>
</feature>
<dbReference type="GO" id="GO:0015889">
    <property type="term" value="P:cobalamin transport"/>
    <property type="evidence" value="ECO:0007669"/>
    <property type="project" value="InterPro"/>
</dbReference>
<dbReference type="EMBL" id="OV696686">
    <property type="protein sequence ID" value="CAH1232256.1"/>
    <property type="molecule type" value="Genomic_DNA"/>
</dbReference>
<comment type="subcellular location">
    <subcellularLocation>
        <location evidence="1">Secreted</location>
    </subcellularLocation>
</comment>
<dbReference type="AlphaFoldDB" id="A0A8J9YNR3"/>
<dbReference type="Gene3D" id="1.50.10.20">
    <property type="match status" value="1"/>
</dbReference>
<feature type="region of interest" description="Disordered" evidence="9">
    <location>
        <begin position="1"/>
        <end position="43"/>
    </location>
</feature>
<keyword evidence="8" id="KW-1015">Disulfide bond</keyword>
<evidence type="ECO:0000256" key="3">
    <source>
        <dbReference type="ARBA" id="ARBA00022426"/>
    </source>
</evidence>
<evidence type="ECO:0000256" key="2">
    <source>
        <dbReference type="ARBA" id="ARBA00006449"/>
    </source>
</evidence>
<feature type="disulfide bond" evidence="8">
    <location>
        <begin position="268"/>
        <end position="308"/>
    </location>
</feature>
<evidence type="ECO:0000256" key="5">
    <source>
        <dbReference type="ARBA" id="ARBA00022729"/>
    </source>
</evidence>
<evidence type="ECO:0000313" key="12">
    <source>
        <dbReference type="Proteomes" id="UP000838412"/>
    </source>
</evidence>
<keyword evidence="4" id="KW-0964">Secreted</keyword>
<evidence type="ECO:0000313" key="11">
    <source>
        <dbReference type="EMBL" id="CAH1232256.1"/>
    </source>
</evidence>
<gene>
    <name evidence="11" type="primary">GIF</name>
    <name evidence="11" type="ORF">BLAG_LOCUS1470</name>
</gene>
<dbReference type="OrthoDB" id="10001075at2759"/>
<dbReference type="CDD" id="cd00688">
    <property type="entry name" value="ISOPREN_C2_like"/>
    <property type="match status" value="1"/>
</dbReference>
<keyword evidence="10" id="KW-1133">Transmembrane helix</keyword>
<feature type="binding site" evidence="7">
    <location>
        <position position="345"/>
    </location>
    <ligand>
        <name>cyanocob(III)alamin</name>
        <dbReference type="ChEBI" id="CHEBI:17439"/>
    </ligand>
</feature>
<dbReference type="InterPro" id="IPR002157">
    <property type="entry name" value="Cbl-bd_prot"/>
</dbReference>
<dbReference type="GO" id="GO:0031419">
    <property type="term" value="F:cobalamin binding"/>
    <property type="evidence" value="ECO:0007669"/>
    <property type="project" value="InterPro"/>
</dbReference>
<dbReference type="InterPro" id="IPR008930">
    <property type="entry name" value="Terpenoid_cyclase/PrenylTrfase"/>
</dbReference>
<protein>
    <submittedName>
        <fullName evidence="11">GIF protein</fullName>
    </submittedName>
</protein>
<keyword evidence="3" id="KW-0406">Ion transport</keyword>
<evidence type="ECO:0000256" key="7">
    <source>
        <dbReference type="PIRSR" id="PIRSR602157-1"/>
    </source>
</evidence>
<organism evidence="11 12">
    <name type="scientific">Branchiostoma lanceolatum</name>
    <name type="common">Common lancelet</name>
    <name type="synonym">Amphioxus lanceolatum</name>
    <dbReference type="NCBI Taxonomy" id="7740"/>
    <lineage>
        <taxon>Eukaryota</taxon>
        <taxon>Metazoa</taxon>
        <taxon>Chordata</taxon>
        <taxon>Cephalochordata</taxon>
        <taxon>Leptocardii</taxon>
        <taxon>Amphioxiformes</taxon>
        <taxon>Branchiostomatidae</taxon>
        <taxon>Branchiostoma</taxon>
    </lineage>
</organism>
<evidence type="ECO:0000256" key="8">
    <source>
        <dbReference type="PIRSR" id="PIRSR602157-2"/>
    </source>
</evidence>
<comment type="similarity">
    <text evidence="2">Belongs to the eukaryotic cobalamin transport proteins family.</text>
</comment>